<evidence type="ECO:0000313" key="8">
    <source>
        <dbReference type="Ensembl" id="ENSPKIP00000018942.1"/>
    </source>
</evidence>
<dbReference type="Ensembl" id="ENSPKIT00000035784.1">
    <property type="protein sequence ID" value="ENSPKIP00000018942.1"/>
    <property type="gene ID" value="ENSPKIG00000004311.1"/>
</dbReference>
<feature type="compositionally biased region" description="Polar residues" evidence="6">
    <location>
        <begin position="122"/>
        <end position="132"/>
    </location>
</feature>
<keyword evidence="2 5" id="KW-0967">Endosome</keyword>
<protein>
    <recommendedName>
        <fullName evidence="4 5">OCIA domain-containing protein 1</fullName>
    </recommendedName>
</protein>
<evidence type="ECO:0000256" key="2">
    <source>
        <dbReference type="ARBA" id="ARBA00022753"/>
    </source>
</evidence>
<comment type="domain">
    <text evidence="5">The OCIA domain is necessary and sufficient for endosomal localization.</text>
</comment>
<dbReference type="PANTHER" id="PTHR13336">
    <property type="entry name" value="OVARIAN CARCINOMA IMMUNOREACTIVE ANTIGEN"/>
    <property type="match status" value="1"/>
</dbReference>
<dbReference type="STRING" id="1676925.ENSPKIP00000018942"/>
<dbReference type="AlphaFoldDB" id="A0A3B3RJY6"/>
<comment type="subunit">
    <text evidence="5">Interacts with STAT3.</text>
</comment>
<dbReference type="InterPro" id="IPR009764">
    <property type="entry name" value="OCIA_dom"/>
</dbReference>
<reference evidence="8" key="1">
    <citation type="submission" date="2025-08" db="UniProtKB">
        <authorList>
            <consortium name="Ensembl"/>
        </authorList>
    </citation>
    <scope>IDENTIFICATION</scope>
</reference>
<dbReference type="GeneTree" id="ENSGT00530000063690"/>
<evidence type="ECO:0000256" key="6">
    <source>
        <dbReference type="SAM" id="MobiDB-lite"/>
    </source>
</evidence>
<comment type="function">
    <text evidence="5">Maintains stem cell potency. Increases STAT3 phosphorylation and controls ERK phosphorylation. May act as a scaffold, increasing STAT3 recruitment onto endosomes.</text>
</comment>
<proteinExistence type="inferred from homology"/>
<dbReference type="GO" id="GO:2000736">
    <property type="term" value="P:regulation of stem cell differentiation"/>
    <property type="evidence" value="ECO:0007669"/>
    <property type="project" value="UniProtKB-UniRule"/>
</dbReference>
<feature type="region of interest" description="Disordered" evidence="6">
    <location>
        <begin position="117"/>
        <end position="210"/>
    </location>
</feature>
<evidence type="ECO:0000256" key="4">
    <source>
        <dbReference type="ARBA" id="ARBA00040877"/>
    </source>
</evidence>
<dbReference type="Pfam" id="PF07051">
    <property type="entry name" value="OCIA"/>
    <property type="match status" value="1"/>
</dbReference>
<name>A0A3B3RJY6_9TELE</name>
<sequence length="285" mass="31678">MSQDSSGFAPSEQPHGVSPQANPIGPAYVLTEDEKRILKECNQESFRYRSGPIAVLSMAATHMLIARGFLTASPRFGSLPKMAFAGICGFMAGKISYMKTCQEKLKNLENSPLGEALRQRQHGQFASRNQSEPGPPDQPAFEPVFQPSVDLPGTPESFQSSSSYSEIPTYDTYQPAPFSSTLSESAPTGVSDHISAQATNLPNEEEEPKRRRIRYEELRSRNRENYEVIMNQKAEAAIKPTAEKVPPKKEGKSMCQLKVAGLTIFIPSKRHRRPLLTRKKVQLHN</sequence>
<evidence type="ECO:0000256" key="5">
    <source>
        <dbReference type="RuleBase" id="RU369066"/>
    </source>
</evidence>
<gene>
    <name evidence="8" type="primary">OCIAD1</name>
</gene>
<evidence type="ECO:0000256" key="1">
    <source>
        <dbReference type="ARBA" id="ARBA00004177"/>
    </source>
</evidence>
<accession>A0A3B3RJY6</accession>
<feature type="region of interest" description="Disordered" evidence="6">
    <location>
        <begin position="1"/>
        <end position="25"/>
    </location>
</feature>
<evidence type="ECO:0000256" key="3">
    <source>
        <dbReference type="ARBA" id="ARBA00037952"/>
    </source>
</evidence>
<organism evidence="8 9">
    <name type="scientific">Paramormyrops kingsleyae</name>
    <dbReference type="NCBI Taxonomy" id="1676925"/>
    <lineage>
        <taxon>Eukaryota</taxon>
        <taxon>Metazoa</taxon>
        <taxon>Chordata</taxon>
        <taxon>Craniata</taxon>
        <taxon>Vertebrata</taxon>
        <taxon>Euteleostomi</taxon>
        <taxon>Actinopterygii</taxon>
        <taxon>Neopterygii</taxon>
        <taxon>Teleostei</taxon>
        <taxon>Osteoglossocephala</taxon>
        <taxon>Osteoglossomorpha</taxon>
        <taxon>Osteoglossiformes</taxon>
        <taxon>Mormyridae</taxon>
        <taxon>Paramormyrops</taxon>
    </lineage>
</organism>
<comment type="subcellular location">
    <subcellularLocation>
        <location evidence="1 5">Endosome</location>
    </subcellularLocation>
</comment>
<dbReference type="InterPro" id="IPR040187">
    <property type="entry name" value="OCAD1/2"/>
</dbReference>
<keyword evidence="9" id="KW-1185">Reference proteome</keyword>
<comment type="similarity">
    <text evidence="3 5">Belongs to the OCIAD1 family.</text>
</comment>
<feature type="compositionally biased region" description="Polar residues" evidence="6">
    <location>
        <begin position="177"/>
        <end position="202"/>
    </location>
</feature>
<dbReference type="PANTHER" id="PTHR13336:SF4">
    <property type="entry name" value="OCIA DOMAIN-CONTAINING PROTEIN 1"/>
    <property type="match status" value="1"/>
</dbReference>
<dbReference type="Proteomes" id="UP000261540">
    <property type="component" value="Unplaced"/>
</dbReference>
<feature type="domain" description="OCIA" evidence="7">
    <location>
        <begin position="27"/>
        <end position="112"/>
    </location>
</feature>
<evidence type="ECO:0000259" key="7">
    <source>
        <dbReference type="Pfam" id="PF07051"/>
    </source>
</evidence>
<dbReference type="GO" id="GO:0005768">
    <property type="term" value="C:endosome"/>
    <property type="evidence" value="ECO:0007669"/>
    <property type="project" value="UniProtKB-SubCell"/>
</dbReference>
<evidence type="ECO:0000313" key="9">
    <source>
        <dbReference type="Proteomes" id="UP000261540"/>
    </source>
</evidence>
<reference evidence="8" key="2">
    <citation type="submission" date="2025-09" db="UniProtKB">
        <authorList>
            <consortium name="Ensembl"/>
        </authorList>
    </citation>
    <scope>IDENTIFICATION</scope>
</reference>